<feature type="signal peptide" evidence="1">
    <location>
        <begin position="1"/>
        <end position="21"/>
    </location>
</feature>
<dbReference type="InterPro" id="IPR012334">
    <property type="entry name" value="Pectin_lyas_fold"/>
</dbReference>
<keyword evidence="1" id="KW-0732">Signal</keyword>
<evidence type="ECO:0000313" key="3">
    <source>
        <dbReference type="Proteomes" id="UP001337655"/>
    </source>
</evidence>
<dbReference type="EMBL" id="JAVRRT010000012">
    <property type="protein sequence ID" value="KAK5166872.1"/>
    <property type="molecule type" value="Genomic_DNA"/>
</dbReference>
<dbReference type="SMART" id="SM00710">
    <property type="entry name" value="PbH1"/>
    <property type="match status" value="5"/>
</dbReference>
<feature type="chain" id="PRO_5043990136" description="Right handed beta helix domain-containing protein" evidence="1">
    <location>
        <begin position="22"/>
        <end position="367"/>
    </location>
</feature>
<evidence type="ECO:0000313" key="2">
    <source>
        <dbReference type="EMBL" id="KAK5166872.1"/>
    </source>
</evidence>
<dbReference type="Gene3D" id="2.160.20.10">
    <property type="entry name" value="Single-stranded right-handed beta-helix, Pectin lyase-like"/>
    <property type="match status" value="1"/>
</dbReference>
<dbReference type="RefSeq" id="XP_064656680.1">
    <property type="nucleotide sequence ID" value="XM_064804838.1"/>
</dbReference>
<evidence type="ECO:0008006" key="4">
    <source>
        <dbReference type="Google" id="ProtNLM"/>
    </source>
</evidence>
<name>A0AAV9P5W6_9PEZI</name>
<dbReference type="GeneID" id="89928937"/>
<dbReference type="AlphaFoldDB" id="A0AAV9P5W6"/>
<dbReference type="InterPro" id="IPR011050">
    <property type="entry name" value="Pectin_lyase_fold/virulence"/>
</dbReference>
<protein>
    <recommendedName>
        <fullName evidence="4">Right handed beta helix domain-containing protein</fullName>
    </recommendedName>
</protein>
<proteinExistence type="predicted"/>
<gene>
    <name evidence="2" type="ORF">LTR77_007601</name>
</gene>
<keyword evidence="3" id="KW-1185">Reference proteome</keyword>
<dbReference type="Proteomes" id="UP001337655">
    <property type="component" value="Unassembled WGS sequence"/>
</dbReference>
<evidence type="ECO:0000256" key="1">
    <source>
        <dbReference type="SAM" id="SignalP"/>
    </source>
</evidence>
<sequence>MEQLWLTLMLALSVILGLSSGDSNADRHRTIHVKAGQKIQKAIDTASAGSEIVVHAGTYREQLLIKKDGISLSGKEGAVLAPPDSFVRNVCSGVAGPGTQAGICVAGSGIKMDPFVTEHRKVVFVQRAVEGVSVSGFQVEGFSGANILVLGADHTRIAGNTLIDGPIYGLLSSGSRFTTMGENTISSSDPAAPGIIASCMDNFEGAYGAGNDIRFYVIGLCIQTNGAVLRDNDVSYTCRAAYADPYVEGIRLTSNHFGPSYDACKAFASYGVTLAGTINALVEGNTIEQTRNNGPAAGVWVTDDPCTEPSLACLANPGATAVSKGNKVVGNKLFDNDLDLWNNSTGSGNVFKKNKCSTSIPKGLCRR</sequence>
<comment type="caution">
    <text evidence="2">The sequence shown here is derived from an EMBL/GenBank/DDBJ whole genome shotgun (WGS) entry which is preliminary data.</text>
</comment>
<organism evidence="2 3">
    <name type="scientific">Saxophila tyrrhenica</name>
    <dbReference type="NCBI Taxonomy" id="1690608"/>
    <lineage>
        <taxon>Eukaryota</taxon>
        <taxon>Fungi</taxon>
        <taxon>Dikarya</taxon>
        <taxon>Ascomycota</taxon>
        <taxon>Pezizomycotina</taxon>
        <taxon>Dothideomycetes</taxon>
        <taxon>Dothideomycetidae</taxon>
        <taxon>Mycosphaerellales</taxon>
        <taxon>Extremaceae</taxon>
        <taxon>Saxophila</taxon>
    </lineage>
</organism>
<accession>A0AAV9P5W6</accession>
<dbReference type="InterPro" id="IPR006626">
    <property type="entry name" value="PbH1"/>
</dbReference>
<dbReference type="SUPFAM" id="SSF51126">
    <property type="entry name" value="Pectin lyase-like"/>
    <property type="match status" value="1"/>
</dbReference>
<reference evidence="2 3" key="1">
    <citation type="submission" date="2023-08" db="EMBL/GenBank/DDBJ databases">
        <title>Black Yeasts Isolated from many extreme environments.</title>
        <authorList>
            <person name="Coleine C."/>
            <person name="Stajich J.E."/>
            <person name="Selbmann L."/>
        </authorList>
    </citation>
    <scope>NUCLEOTIDE SEQUENCE [LARGE SCALE GENOMIC DNA]</scope>
    <source>
        <strain evidence="2 3">CCFEE 5935</strain>
    </source>
</reference>